<keyword evidence="6" id="KW-1185">Reference proteome</keyword>
<dbReference type="InterPro" id="IPR027417">
    <property type="entry name" value="P-loop_NTPase"/>
</dbReference>
<feature type="domain" description="DNA2/NAM7 helicase helicase" evidence="3">
    <location>
        <begin position="798"/>
        <end position="869"/>
    </location>
</feature>
<proteinExistence type="predicted"/>
<dbReference type="GO" id="GO:0004386">
    <property type="term" value="F:helicase activity"/>
    <property type="evidence" value="ECO:0007669"/>
    <property type="project" value="InterPro"/>
</dbReference>
<feature type="region of interest" description="Disordered" evidence="2">
    <location>
        <begin position="78"/>
        <end position="124"/>
    </location>
</feature>
<gene>
    <name evidence="5" type="ORF">KC19_5G098200</name>
</gene>
<dbReference type="Gene3D" id="3.40.50.300">
    <property type="entry name" value="P-loop containing nucleotide triphosphate hydrolases"/>
    <property type="match status" value="2"/>
</dbReference>
<dbReference type="InterPro" id="IPR045055">
    <property type="entry name" value="DNA2/NAM7-like"/>
</dbReference>
<dbReference type="CDD" id="cd18808">
    <property type="entry name" value="SF1_C_Upf1"/>
    <property type="match status" value="1"/>
</dbReference>
<dbReference type="Pfam" id="PF13086">
    <property type="entry name" value="AAA_11"/>
    <property type="match status" value="2"/>
</dbReference>
<evidence type="ECO:0000256" key="1">
    <source>
        <dbReference type="SAM" id="Coils"/>
    </source>
</evidence>
<dbReference type="FunFam" id="3.40.50.300:FF:001576">
    <property type="entry name" value="tRNA-splicing endonuclease, putative"/>
    <property type="match status" value="1"/>
</dbReference>
<feature type="domain" description="DNA2/NAM7 helicase helicase" evidence="3">
    <location>
        <begin position="681"/>
        <end position="789"/>
    </location>
</feature>
<feature type="compositionally biased region" description="Acidic residues" evidence="2">
    <location>
        <begin position="224"/>
        <end position="233"/>
    </location>
</feature>
<dbReference type="Proteomes" id="UP000822688">
    <property type="component" value="Chromosome 5"/>
</dbReference>
<feature type="compositionally biased region" description="Acidic residues" evidence="2">
    <location>
        <begin position="255"/>
        <end position="269"/>
    </location>
</feature>
<dbReference type="EMBL" id="CM026425">
    <property type="protein sequence ID" value="KAG0576671.1"/>
    <property type="molecule type" value="Genomic_DNA"/>
</dbReference>
<feature type="compositionally biased region" description="Low complexity" evidence="2">
    <location>
        <begin position="334"/>
        <end position="343"/>
    </location>
</feature>
<dbReference type="InterPro" id="IPR041679">
    <property type="entry name" value="DNA2/NAM7-like_C"/>
</dbReference>
<dbReference type="InterPro" id="IPR047187">
    <property type="entry name" value="SF1_C_Upf1"/>
</dbReference>
<dbReference type="Pfam" id="PF13087">
    <property type="entry name" value="AAA_12"/>
    <property type="match status" value="1"/>
</dbReference>
<sequence>MDVAPMESPSSVGRNVGQEALEKALAENVKFWQMEVERLEREVDAFRTHCTFLFDSFSIPTYPLDDDPVTERVGVGAVLPENSDGNDASKAGKENDTLPSSHAPESAGFLEQHQSPSPTGKDEVGFADEADQLEEVTMISPVRNPVSIEVLSSSTSASSSKGAKNAMDWSRDDDVDQLKDKIRRNRPGVKSPRKSPAKPNGRSIKISEKDLETGTSSDDNSGFSDEESSGEEDPSSKADESSSEEDSAIQAGESSSEEDSASEAEESCSEGDSTIKADESSSEEDSASEAEESCSEEGSASKAEESSSESDGIKLDFRSNSREMKRTYSDPEEISSPSSIASECLMKQKPSPVNVEKTLSGERKKASSKPRARTFSSSSDDSEESSSSSDEDTERNNSHAQAGRSSLGRARESIMPKAVSTLSLSSDASPEDLFDWMILGLQGPWHPMALDGNASGGSELKDQSVLPLKFPLIAAYVATFQKLIGEEARAILLSEWEQYKAAQDSSSMSLTQSSLEYSYSEDSRAQSSSWQLRSMVQTMGDPFHYFEAEWKAGPKVKFNAGEFLCMLVPGTNEVKAVALINNHDRYQAPLLRTRAPWNSSFDTCVLMRLCNMVTLRRMFLAVSTISEIFSPLKQQILDPVANIEFLRHQPAHEDAGDSDVKMKLSSESLRNFSDQNILNTLQLLTVSCLLQMRQGFQLVQGPPGTGKTSTIVGMVSALLIEEPGIRILVCAPSNAALDEVAARLVHRMVDKTGYIYSPMDGAIVRFGSKRVMHPLVQLISLDNLTLRLSSSSRNSRSWVDILDGASVVCATLSGCGSTTFDELKKKFDVIIIDEAAQAVEAEVLIALKRVRGRCVMVGDPQQLPATVFQRPSTAYGRSLFERFQEGGVPVCMLTNQYRMHPSISLYPSQKFYGGALKNSGRTCSMQSIFSVEVCGRGMNIRGCKFKLGHYCFMDVGWGIEREELIGHSRANYEEALVVCNIVEGVVKGLLPDHKPNVGVITPYIAQRGVIEDQLWRRGIDSAACEVNTVDGFQGREKDVIVLSCVRAMADRGLGFVSDEKRMNVALTRAKYSLIIVGHAETLQKWSPAWGSLIEDARKRDCYQVLTNNNNQDISQRKRKQSYTPQKNLCGVVKVESMPQPSGMVKVENQPPPPGMVKLENIPQHSGKRTFNCTEGERPHKRPHKKMGYSKPNIADTRRR</sequence>
<dbReference type="InterPro" id="IPR041677">
    <property type="entry name" value="DNA2/NAM7_AAA_11"/>
</dbReference>
<evidence type="ECO:0000259" key="4">
    <source>
        <dbReference type="Pfam" id="PF13087"/>
    </source>
</evidence>
<feature type="domain" description="DNA2/NAM7 helicase-like C-terminal" evidence="4">
    <location>
        <begin position="875"/>
        <end position="1079"/>
    </location>
</feature>
<keyword evidence="1" id="KW-0175">Coiled coil</keyword>
<evidence type="ECO:0000256" key="2">
    <source>
        <dbReference type="SAM" id="MobiDB-lite"/>
    </source>
</evidence>
<feature type="compositionally biased region" description="Acidic residues" evidence="2">
    <location>
        <begin position="380"/>
        <end position="393"/>
    </location>
</feature>
<feature type="compositionally biased region" description="Basic residues" evidence="2">
    <location>
        <begin position="181"/>
        <end position="196"/>
    </location>
</feature>
<dbReference type="PANTHER" id="PTHR10887">
    <property type="entry name" value="DNA2/NAM7 HELICASE FAMILY"/>
    <property type="match status" value="1"/>
</dbReference>
<feature type="compositionally biased region" description="Basic and acidic residues" evidence="2">
    <location>
        <begin position="311"/>
        <end position="329"/>
    </location>
</feature>
<feature type="compositionally biased region" description="Basic and acidic residues" evidence="2">
    <location>
        <begin position="169"/>
        <end position="180"/>
    </location>
</feature>
<accession>A0A8T0I1H2</accession>
<evidence type="ECO:0000259" key="3">
    <source>
        <dbReference type="Pfam" id="PF13086"/>
    </source>
</evidence>
<organism evidence="5 6">
    <name type="scientific">Ceratodon purpureus</name>
    <name type="common">Fire moss</name>
    <name type="synonym">Dicranum purpureum</name>
    <dbReference type="NCBI Taxonomy" id="3225"/>
    <lineage>
        <taxon>Eukaryota</taxon>
        <taxon>Viridiplantae</taxon>
        <taxon>Streptophyta</taxon>
        <taxon>Embryophyta</taxon>
        <taxon>Bryophyta</taxon>
        <taxon>Bryophytina</taxon>
        <taxon>Bryopsida</taxon>
        <taxon>Dicranidae</taxon>
        <taxon>Pseudoditrichales</taxon>
        <taxon>Ditrichaceae</taxon>
        <taxon>Ceratodon</taxon>
    </lineage>
</organism>
<feature type="coiled-coil region" evidence="1">
    <location>
        <begin position="22"/>
        <end position="49"/>
    </location>
</feature>
<protein>
    <submittedName>
        <fullName evidence="5">Uncharacterized protein</fullName>
    </submittedName>
</protein>
<reference evidence="5" key="1">
    <citation type="submission" date="2020-06" db="EMBL/GenBank/DDBJ databases">
        <title>WGS assembly of Ceratodon purpureus strain R40.</title>
        <authorList>
            <person name="Carey S.B."/>
            <person name="Jenkins J."/>
            <person name="Shu S."/>
            <person name="Lovell J.T."/>
            <person name="Sreedasyam A."/>
            <person name="Maumus F."/>
            <person name="Tiley G.P."/>
            <person name="Fernandez-Pozo N."/>
            <person name="Barry K."/>
            <person name="Chen C."/>
            <person name="Wang M."/>
            <person name="Lipzen A."/>
            <person name="Daum C."/>
            <person name="Saski C.A."/>
            <person name="Payton A.C."/>
            <person name="Mcbreen J.C."/>
            <person name="Conrad R.E."/>
            <person name="Kollar L.M."/>
            <person name="Olsson S."/>
            <person name="Huttunen S."/>
            <person name="Landis J.B."/>
            <person name="Wickett N.J."/>
            <person name="Johnson M.G."/>
            <person name="Rensing S.A."/>
            <person name="Grimwood J."/>
            <person name="Schmutz J."/>
            <person name="Mcdaniel S.F."/>
        </authorList>
    </citation>
    <scope>NUCLEOTIDE SEQUENCE</scope>
    <source>
        <strain evidence="5">R40</strain>
    </source>
</reference>
<feature type="region of interest" description="Disordered" evidence="2">
    <location>
        <begin position="1146"/>
        <end position="1199"/>
    </location>
</feature>
<feature type="compositionally biased region" description="Acidic residues" evidence="2">
    <location>
        <begin position="280"/>
        <end position="295"/>
    </location>
</feature>
<dbReference type="SUPFAM" id="SSF52540">
    <property type="entry name" value="P-loop containing nucleoside triphosphate hydrolases"/>
    <property type="match status" value="1"/>
</dbReference>
<dbReference type="AlphaFoldDB" id="A0A8T0I1H2"/>
<feature type="compositionally biased region" description="Basic residues" evidence="2">
    <location>
        <begin position="1178"/>
        <end position="1187"/>
    </location>
</feature>
<dbReference type="CDD" id="cd18042">
    <property type="entry name" value="DEXXQc_SETX"/>
    <property type="match status" value="1"/>
</dbReference>
<evidence type="ECO:0000313" key="6">
    <source>
        <dbReference type="Proteomes" id="UP000822688"/>
    </source>
</evidence>
<dbReference type="PANTHER" id="PTHR10887:SF510">
    <property type="entry name" value="HELICASE ATP-BINDING DOMAIN-CONTAINING PROTEIN"/>
    <property type="match status" value="1"/>
</dbReference>
<feature type="region of interest" description="Disordered" evidence="2">
    <location>
        <begin position="151"/>
        <end position="412"/>
    </location>
</feature>
<comment type="caution">
    <text evidence="5">The sequence shown here is derived from an EMBL/GenBank/DDBJ whole genome shotgun (WGS) entry which is preliminary data.</text>
</comment>
<evidence type="ECO:0000313" key="5">
    <source>
        <dbReference type="EMBL" id="KAG0576671.1"/>
    </source>
</evidence>
<name>A0A8T0I1H2_CERPU</name>